<sequence>MAVLLLLVAVVVALPILAIVAAVLQWDALSTQLLREMAETVLPQYAGTTVVLCLAVAVGTGALGAATACAVALFDFKGRRTFEWALLLPLAMPAYVVAYAYTDFLQYSGPAQTAIRAAFSIEGRVFPEVRSVGGAAVVFIFTLYPYVYLLARAALTQRAAHLMEAARLMGAPLRRRILVIALPLARPAIAAGIALALMETLADYGVSSYFGIQTFTAGIYKAWLVLDSPIAAAQLATLLLVLVAGLLQMERHARRKLRFASSRGARANSAEAKPIVLRCHQAWTAQALCVLPVLLGFVLPVLCMLRPLLLAWGQADTPLPWSGFVGWSLNSLKLAAITAALTTALALALAFTVRRRPTRLTRGVVQMTSMGYAVPGAVIVVGLLIPVGWLQAAQPGWGVGNWISTTVLGITWAYMVRFSAVALQSVQSGYSQVPISMDDTARTLGVGGWGLWWRIHRPLLQRSTVVAALLVFVDVMKELPATLVLRPFDHDTLAVVAYQLARDERLGEAALPALALVLVGLIPVVLLSRALNKKA</sequence>
<keyword evidence="11" id="KW-1185">Reference proteome</keyword>
<keyword evidence="7 8" id="KW-0472">Membrane</keyword>
<evidence type="ECO:0000259" key="9">
    <source>
        <dbReference type="PROSITE" id="PS50928"/>
    </source>
</evidence>
<dbReference type="PANTHER" id="PTHR43357">
    <property type="entry name" value="INNER MEMBRANE ABC TRANSPORTER PERMEASE PROTEIN YDCV"/>
    <property type="match status" value="1"/>
</dbReference>
<evidence type="ECO:0000256" key="5">
    <source>
        <dbReference type="ARBA" id="ARBA00022692"/>
    </source>
</evidence>
<keyword evidence="3" id="KW-1003">Cell membrane</keyword>
<dbReference type="STRING" id="1484693.RS694_05120"/>
<evidence type="ECO:0000256" key="3">
    <source>
        <dbReference type="ARBA" id="ARBA00022475"/>
    </source>
</evidence>
<feature type="transmembrane region" description="Helical" evidence="8">
    <location>
        <begin position="230"/>
        <end position="249"/>
    </location>
</feature>
<dbReference type="SUPFAM" id="SSF161098">
    <property type="entry name" value="MetI-like"/>
    <property type="match status" value="2"/>
</dbReference>
<feature type="transmembrane region" description="Helical" evidence="8">
    <location>
        <begin position="176"/>
        <end position="198"/>
    </location>
</feature>
<dbReference type="PROSITE" id="PS50928">
    <property type="entry name" value="ABC_TM1"/>
    <property type="match status" value="2"/>
</dbReference>
<feature type="transmembrane region" description="Helical" evidence="8">
    <location>
        <begin position="372"/>
        <end position="390"/>
    </location>
</feature>
<evidence type="ECO:0000256" key="6">
    <source>
        <dbReference type="ARBA" id="ARBA00022989"/>
    </source>
</evidence>
<dbReference type="KEGG" id="rsb:RS694_05120"/>
<feature type="transmembrane region" description="Helical" evidence="8">
    <location>
        <begin position="459"/>
        <end position="476"/>
    </location>
</feature>
<dbReference type="InterPro" id="IPR035906">
    <property type="entry name" value="MetI-like_sf"/>
</dbReference>
<reference evidence="10 11" key="1">
    <citation type="submission" date="2017-01" db="EMBL/GenBank/DDBJ databases">
        <authorList>
            <person name="Mah S.A."/>
            <person name="Swanson W.J."/>
            <person name="Moy G.W."/>
            <person name="Vacquier V.D."/>
        </authorList>
    </citation>
    <scope>NUCLEOTIDE SEQUENCE [LARGE SCALE GENOMIC DNA]</scope>
    <source>
        <strain evidence="10 11">DSM 22694</strain>
    </source>
</reference>
<evidence type="ECO:0000313" key="11">
    <source>
        <dbReference type="Proteomes" id="UP000186110"/>
    </source>
</evidence>
<evidence type="ECO:0000256" key="8">
    <source>
        <dbReference type="RuleBase" id="RU363032"/>
    </source>
</evidence>
<comment type="subcellular location">
    <subcellularLocation>
        <location evidence="1">Cell inner membrane</location>
        <topology evidence="1">Multi-pass membrane protein</topology>
    </subcellularLocation>
    <subcellularLocation>
        <location evidence="8">Cell membrane</location>
        <topology evidence="8">Multi-pass membrane protein</topology>
    </subcellularLocation>
</comment>
<evidence type="ECO:0000256" key="2">
    <source>
        <dbReference type="ARBA" id="ARBA00022448"/>
    </source>
</evidence>
<evidence type="ECO:0000256" key="7">
    <source>
        <dbReference type="ARBA" id="ARBA00023136"/>
    </source>
</evidence>
<dbReference type="RefSeq" id="WP_051392093.1">
    <property type="nucleotide sequence ID" value="NZ_CP019239.1"/>
</dbReference>
<dbReference type="EMBL" id="CP019239">
    <property type="protein sequence ID" value="APW41981.1"/>
    <property type="molecule type" value="Genomic_DNA"/>
</dbReference>
<organism evidence="10 11">
    <name type="scientific">Rhodoferax saidenbachensis</name>
    <dbReference type="NCBI Taxonomy" id="1484693"/>
    <lineage>
        <taxon>Bacteria</taxon>
        <taxon>Pseudomonadati</taxon>
        <taxon>Pseudomonadota</taxon>
        <taxon>Betaproteobacteria</taxon>
        <taxon>Burkholderiales</taxon>
        <taxon>Comamonadaceae</taxon>
        <taxon>Rhodoferax</taxon>
    </lineage>
</organism>
<dbReference type="CDD" id="cd06261">
    <property type="entry name" value="TM_PBP2"/>
    <property type="match status" value="2"/>
</dbReference>
<comment type="similarity">
    <text evidence="8">Belongs to the binding-protein-dependent transport system permease family.</text>
</comment>
<evidence type="ECO:0000256" key="1">
    <source>
        <dbReference type="ARBA" id="ARBA00004429"/>
    </source>
</evidence>
<evidence type="ECO:0000313" key="10">
    <source>
        <dbReference type="EMBL" id="APW41981.1"/>
    </source>
</evidence>
<dbReference type="InterPro" id="IPR000515">
    <property type="entry name" value="MetI-like"/>
</dbReference>
<feature type="transmembrane region" description="Helical" evidence="8">
    <location>
        <begin position="132"/>
        <end position="155"/>
    </location>
</feature>
<feature type="transmembrane region" description="Helical" evidence="8">
    <location>
        <begin position="81"/>
        <end position="101"/>
    </location>
</feature>
<feature type="transmembrane region" description="Helical" evidence="8">
    <location>
        <begin position="287"/>
        <end position="312"/>
    </location>
</feature>
<dbReference type="PANTHER" id="PTHR43357:SF3">
    <property type="entry name" value="FE(3+)-TRANSPORT SYSTEM PERMEASE PROTEIN FBPB 2"/>
    <property type="match status" value="1"/>
</dbReference>
<feature type="domain" description="ABC transmembrane type-1" evidence="9">
    <location>
        <begin position="46"/>
        <end position="248"/>
    </location>
</feature>
<keyword evidence="6 8" id="KW-1133">Transmembrane helix</keyword>
<evidence type="ECO:0000256" key="4">
    <source>
        <dbReference type="ARBA" id="ARBA00022519"/>
    </source>
</evidence>
<dbReference type="AlphaFoldDB" id="A0A1P8K7P1"/>
<feature type="transmembrane region" description="Helical" evidence="8">
    <location>
        <begin position="45"/>
        <end position="74"/>
    </location>
</feature>
<dbReference type="GO" id="GO:0055085">
    <property type="term" value="P:transmembrane transport"/>
    <property type="evidence" value="ECO:0007669"/>
    <property type="project" value="InterPro"/>
</dbReference>
<protein>
    <submittedName>
        <fullName evidence="10">Iron ABC transporter permease</fullName>
    </submittedName>
</protein>
<accession>A0A1P8K7P1</accession>
<gene>
    <name evidence="10" type="ORF">RS694_05120</name>
</gene>
<feature type="transmembrane region" description="Helical" evidence="8">
    <location>
        <begin position="332"/>
        <end position="351"/>
    </location>
</feature>
<keyword evidence="2 8" id="KW-0813">Transport</keyword>
<keyword evidence="5 8" id="KW-0812">Transmembrane</keyword>
<dbReference type="Gene3D" id="1.10.3720.10">
    <property type="entry name" value="MetI-like"/>
    <property type="match status" value="2"/>
</dbReference>
<keyword evidence="4" id="KW-0997">Cell inner membrane</keyword>
<dbReference type="GO" id="GO:0005886">
    <property type="term" value="C:plasma membrane"/>
    <property type="evidence" value="ECO:0007669"/>
    <property type="project" value="UniProtKB-SubCell"/>
</dbReference>
<feature type="domain" description="ABC transmembrane type-1" evidence="9">
    <location>
        <begin position="328"/>
        <end position="527"/>
    </location>
</feature>
<feature type="transmembrane region" description="Helical" evidence="8">
    <location>
        <begin position="509"/>
        <end position="531"/>
    </location>
</feature>
<dbReference type="Proteomes" id="UP000186110">
    <property type="component" value="Chromosome"/>
</dbReference>
<dbReference type="eggNOG" id="COG1178">
    <property type="taxonomic scope" value="Bacteria"/>
</dbReference>
<feature type="transmembrane region" description="Helical" evidence="8">
    <location>
        <begin position="402"/>
        <end position="423"/>
    </location>
</feature>
<proteinExistence type="inferred from homology"/>
<dbReference type="Pfam" id="PF00528">
    <property type="entry name" value="BPD_transp_1"/>
    <property type="match status" value="1"/>
</dbReference>
<name>A0A1P8K7P1_9BURK</name>